<evidence type="ECO:0000256" key="1">
    <source>
        <dbReference type="SAM" id="Phobius"/>
    </source>
</evidence>
<sequence length="141" mass="16599">MDFISDYIFWIIFIITIASIFLYKKITKDPNAITAKHIASLNLESQNITREDILQAMRYSKFKNAYFNEEDQVFRGTVGFSMSSFFELIEIRLIDSENNQSLTFLSICGLPTQIYDWGKNKRNYKRFLKNLNLKTPNELSK</sequence>
<comment type="caution">
    <text evidence="2">The sequence shown here is derived from an EMBL/GenBank/DDBJ whole genome shotgun (WGS) entry which is preliminary data.</text>
</comment>
<feature type="transmembrane region" description="Helical" evidence="1">
    <location>
        <begin position="6"/>
        <end position="23"/>
    </location>
</feature>
<dbReference type="EMBL" id="RQVQ01000002">
    <property type="protein sequence ID" value="RRJ93109.1"/>
    <property type="molecule type" value="Genomic_DNA"/>
</dbReference>
<accession>A0A3P3WH99</accession>
<protein>
    <submittedName>
        <fullName evidence="2">Uncharacterized protein</fullName>
    </submittedName>
</protein>
<dbReference type="Proteomes" id="UP000275719">
    <property type="component" value="Unassembled WGS sequence"/>
</dbReference>
<keyword evidence="1" id="KW-0472">Membrane</keyword>
<keyword evidence="1" id="KW-1133">Transmembrane helix</keyword>
<dbReference type="OrthoDB" id="9778341at2"/>
<keyword evidence="3" id="KW-1185">Reference proteome</keyword>
<name>A0A3P3WH99_9FLAO</name>
<gene>
    <name evidence="2" type="ORF">EG240_01130</name>
</gene>
<dbReference type="RefSeq" id="WP_125016556.1">
    <property type="nucleotide sequence ID" value="NZ_RQVQ01000002.1"/>
</dbReference>
<keyword evidence="1" id="KW-0812">Transmembrane</keyword>
<evidence type="ECO:0000313" key="3">
    <source>
        <dbReference type="Proteomes" id="UP000275719"/>
    </source>
</evidence>
<reference evidence="2 3" key="1">
    <citation type="submission" date="2018-11" db="EMBL/GenBank/DDBJ databases">
        <title>Flavobacterium sp. nov., YIM 102701-2 draft genome.</title>
        <authorList>
            <person name="Li G."/>
            <person name="Jiang Y."/>
        </authorList>
    </citation>
    <scope>NUCLEOTIDE SEQUENCE [LARGE SCALE GENOMIC DNA]</scope>
    <source>
        <strain evidence="2 3">YIM 102701-2</strain>
    </source>
</reference>
<evidence type="ECO:0000313" key="2">
    <source>
        <dbReference type="EMBL" id="RRJ93109.1"/>
    </source>
</evidence>
<organism evidence="2 3">
    <name type="scientific">Paenimyroides tangerinum</name>
    <dbReference type="NCBI Taxonomy" id="2488728"/>
    <lineage>
        <taxon>Bacteria</taxon>
        <taxon>Pseudomonadati</taxon>
        <taxon>Bacteroidota</taxon>
        <taxon>Flavobacteriia</taxon>
        <taxon>Flavobacteriales</taxon>
        <taxon>Flavobacteriaceae</taxon>
        <taxon>Paenimyroides</taxon>
    </lineage>
</organism>
<proteinExistence type="predicted"/>
<dbReference type="AlphaFoldDB" id="A0A3P3WH99"/>